<accession>A0A2T5DCB7</accession>
<protein>
    <submittedName>
        <fullName evidence="2">Uncharacterized protein</fullName>
    </submittedName>
</protein>
<keyword evidence="1" id="KW-0472">Membrane</keyword>
<reference evidence="2 3" key="1">
    <citation type="submission" date="2018-03" db="EMBL/GenBank/DDBJ databases">
        <title>Draft genome sequences of four Enterococcus mundtii strains isolated from beef slaughterhouses in Kenya.</title>
        <authorList>
            <person name="Wambui J."/>
            <person name="Stevens M."/>
            <person name="Njage P."/>
            <person name="Stephan R."/>
            <person name="Tasara T."/>
        </authorList>
    </citation>
    <scope>NUCLEOTIDE SEQUENCE [LARGE SCALE GENOMIC DNA]</scope>
    <source>
        <strain evidence="2 3">H18-EM</strain>
    </source>
</reference>
<organism evidence="2 3">
    <name type="scientific">Enterococcus mundtii</name>
    <dbReference type="NCBI Taxonomy" id="53346"/>
    <lineage>
        <taxon>Bacteria</taxon>
        <taxon>Bacillati</taxon>
        <taxon>Bacillota</taxon>
        <taxon>Bacilli</taxon>
        <taxon>Lactobacillales</taxon>
        <taxon>Enterococcaceae</taxon>
        <taxon>Enterococcus</taxon>
    </lineage>
</organism>
<feature type="transmembrane region" description="Helical" evidence="1">
    <location>
        <begin position="12"/>
        <end position="39"/>
    </location>
</feature>
<proteinExistence type="predicted"/>
<comment type="caution">
    <text evidence="2">The sequence shown here is derived from an EMBL/GenBank/DDBJ whole genome shotgun (WGS) entry which is preliminary data.</text>
</comment>
<evidence type="ECO:0000256" key="1">
    <source>
        <dbReference type="SAM" id="Phobius"/>
    </source>
</evidence>
<feature type="transmembrane region" description="Helical" evidence="1">
    <location>
        <begin position="69"/>
        <end position="87"/>
    </location>
</feature>
<keyword evidence="1" id="KW-0812">Transmembrane</keyword>
<dbReference type="EMBL" id="PYGR01000028">
    <property type="protein sequence ID" value="PTO35348.1"/>
    <property type="molecule type" value="Genomic_DNA"/>
</dbReference>
<dbReference type="Proteomes" id="UP000244022">
    <property type="component" value="Unassembled WGS sequence"/>
</dbReference>
<dbReference type="AlphaFoldDB" id="A0A2T5DCB7"/>
<name>A0A2T5DCB7_ENTMU</name>
<gene>
    <name evidence="2" type="ORF">C6N14_08040</name>
</gene>
<evidence type="ECO:0000313" key="3">
    <source>
        <dbReference type="Proteomes" id="UP000244022"/>
    </source>
</evidence>
<evidence type="ECO:0000313" key="2">
    <source>
        <dbReference type="EMBL" id="PTO35348.1"/>
    </source>
</evidence>
<keyword evidence="1" id="KW-1133">Transmembrane helix</keyword>
<sequence>MVYTRIIKGSRFILLALSIYFATRKSMIYILLVLLSIFLDYTLPNRPKVPYKSKQKAIYFRNQTYGTEVIFETVLTVIVLIFCFILSL</sequence>